<evidence type="ECO:0000313" key="1">
    <source>
        <dbReference type="EMBL" id="AJG21171.1"/>
    </source>
</evidence>
<evidence type="ECO:0000313" key="2">
    <source>
        <dbReference type="Proteomes" id="UP000031843"/>
    </source>
</evidence>
<organism evidence="1 2">
    <name type="scientific">Cupriavidus basilensis</name>
    <dbReference type="NCBI Taxonomy" id="68895"/>
    <lineage>
        <taxon>Bacteria</taxon>
        <taxon>Pseudomonadati</taxon>
        <taxon>Pseudomonadota</taxon>
        <taxon>Betaproteobacteria</taxon>
        <taxon>Burkholderiales</taxon>
        <taxon>Burkholderiaceae</taxon>
        <taxon>Cupriavidus</taxon>
    </lineage>
</organism>
<sequence length="448" mass="51038">MTEEAYETRGCGLASAQVAPLSREQLYELVWREPMLRVAERLGVSSSYMARVCTELRVPRPPRGYWAQLAYGKAPAQPALPEVRAGDITEWRSGDFIGTNERAAKRIARIPSPTVEGAPVAAQKIRRRSHQPTAGKPLHPLLIGIKPFFEKTRDSENGILRPFKRLLVDVLSSKERLDVAIDAADKLFRTLTSRGHRVTIAPTSGQMRRADVDLRETPEKNRNQHSAWAPERPTVVFIGDVPIGLTLFEMTEIVEMLYVGNSQYVPVRNLTPEQRRRYSAPRYWTTAKDLASGRLCLQVYCPSWRVSWVKRWPEDKPGQFSSMVPDIVRELESAGPDLSAKLEAARILAEEEDRRWKDEQKRRREADERARQEKFRQDARRDLLAAIAGWDEARRIDAYFTAAALAAEHLDADERHRLLSRIALARELVGKNGPLEMLLHWRAPGERS</sequence>
<dbReference type="KEGG" id="cbw:RR42_m3811"/>
<dbReference type="STRING" id="68895.RR42_m3811"/>
<keyword evidence="2" id="KW-1185">Reference proteome</keyword>
<name>A0A0C4YKN4_9BURK</name>
<dbReference type="Proteomes" id="UP000031843">
    <property type="component" value="Chromosome main"/>
</dbReference>
<gene>
    <name evidence="1" type="ORF">RR42_m3811</name>
</gene>
<accession>A0A0C4YKN4</accession>
<reference evidence="1 2" key="1">
    <citation type="journal article" date="2015" name="Genome Announc.">
        <title>Complete Genome Sequence of Cupriavidus basilensis 4G11, Isolated from the Oak Ridge Field Research Center Site.</title>
        <authorList>
            <person name="Ray J."/>
            <person name="Waters R.J."/>
            <person name="Skerker J.M."/>
            <person name="Kuehl J.V."/>
            <person name="Price M.N."/>
            <person name="Huang J."/>
            <person name="Chakraborty R."/>
            <person name="Arkin A.P."/>
            <person name="Deutschbauer A."/>
        </authorList>
    </citation>
    <scope>NUCLEOTIDE SEQUENCE [LARGE SCALE GENOMIC DNA]</scope>
    <source>
        <strain evidence="1">4G11</strain>
    </source>
</reference>
<proteinExistence type="predicted"/>
<dbReference type="AlphaFoldDB" id="A0A0C4YKN4"/>
<dbReference type="EMBL" id="CP010536">
    <property type="protein sequence ID" value="AJG21171.1"/>
    <property type="molecule type" value="Genomic_DNA"/>
</dbReference>
<protein>
    <submittedName>
        <fullName evidence="1">Uncharacterized protein</fullName>
    </submittedName>
</protein>